<gene>
    <name evidence="1" type="ORF">VXC91_14055</name>
</gene>
<organism evidence="1 2">
    <name type="scientific">Streptomyces chiangmaiensis</name>
    <dbReference type="NCBI Taxonomy" id="766497"/>
    <lineage>
        <taxon>Bacteria</taxon>
        <taxon>Bacillati</taxon>
        <taxon>Actinomycetota</taxon>
        <taxon>Actinomycetes</taxon>
        <taxon>Kitasatosporales</taxon>
        <taxon>Streptomycetaceae</taxon>
        <taxon>Streptomyces</taxon>
    </lineage>
</organism>
<accession>A0ABU7FGL6</accession>
<reference evidence="1" key="1">
    <citation type="submission" date="2024-01" db="EMBL/GenBank/DDBJ databases">
        <title>First draft genome sequence data of TA4-1, the type strain of Gram-positive actinobacterium Streptomyces chiangmaiensis.</title>
        <authorList>
            <person name="Yasawong M."/>
            <person name="Nantapong N."/>
        </authorList>
    </citation>
    <scope>NUCLEOTIDE SEQUENCE</scope>
    <source>
        <strain evidence="1">TA4-1</strain>
    </source>
</reference>
<keyword evidence="2" id="KW-1185">Reference proteome</keyword>
<evidence type="ECO:0000313" key="2">
    <source>
        <dbReference type="Proteomes" id="UP001333996"/>
    </source>
</evidence>
<dbReference type="Proteomes" id="UP001333996">
    <property type="component" value="Unassembled WGS sequence"/>
</dbReference>
<comment type="caution">
    <text evidence="1">The sequence shown here is derived from an EMBL/GenBank/DDBJ whole genome shotgun (WGS) entry which is preliminary data.</text>
</comment>
<protein>
    <submittedName>
        <fullName evidence="1">Uncharacterized protein</fullName>
    </submittedName>
</protein>
<evidence type="ECO:0000313" key="1">
    <source>
        <dbReference type="EMBL" id="MED7823075.1"/>
    </source>
</evidence>
<dbReference type="RefSeq" id="WP_329507501.1">
    <property type="nucleotide sequence ID" value="NZ_BAAAYZ010000217.1"/>
</dbReference>
<proteinExistence type="predicted"/>
<sequence>MAERRVIVYPPLETGGRRVRVDGEILGTAYSQQELAFFLQNQGIVDRDEWSVRTCDLIEWRGGGPDEWEH</sequence>
<dbReference type="EMBL" id="JAYWVC010000036">
    <property type="protein sequence ID" value="MED7823075.1"/>
    <property type="molecule type" value="Genomic_DNA"/>
</dbReference>
<name>A0ABU7FGL6_9ACTN</name>